<proteinExistence type="predicted"/>
<sequence>MFESDEEIRKNVQEKAVGLDRDGVAAQGKEAQRRYDASTPGYCFDLAVRREQLEQYAKEWQRVLDEMTARGLERYLPVDEKV</sequence>
<dbReference type="AlphaFoldDB" id="A0AB39SQ65"/>
<reference evidence="1" key="1">
    <citation type="submission" date="2024-07" db="EMBL/GenBank/DDBJ databases">
        <authorList>
            <person name="Yu S.T."/>
        </authorList>
    </citation>
    <scope>NUCLEOTIDE SEQUENCE</scope>
    <source>
        <strain evidence="1">R44</strain>
    </source>
</reference>
<dbReference type="RefSeq" id="WP_369142041.1">
    <property type="nucleotide sequence ID" value="NZ_CP163444.1"/>
</dbReference>
<evidence type="ECO:0000313" key="1">
    <source>
        <dbReference type="EMBL" id="XDQ69299.1"/>
    </source>
</evidence>
<organism evidence="1">
    <name type="scientific">Streptomyces sp. R44</name>
    <dbReference type="NCBI Taxonomy" id="3238633"/>
    <lineage>
        <taxon>Bacteria</taxon>
        <taxon>Bacillati</taxon>
        <taxon>Actinomycetota</taxon>
        <taxon>Actinomycetes</taxon>
        <taxon>Kitasatosporales</taxon>
        <taxon>Streptomycetaceae</taxon>
        <taxon>Streptomyces</taxon>
    </lineage>
</organism>
<protein>
    <submittedName>
        <fullName evidence="1">Uncharacterized protein</fullName>
    </submittedName>
</protein>
<name>A0AB39SQ65_9ACTN</name>
<dbReference type="EMBL" id="CP163444">
    <property type="protein sequence ID" value="XDQ69299.1"/>
    <property type="molecule type" value="Genomic_DNA"/>
</dbReference>
<accession>A0AB39SQ65</accession>
<gene>
    <name evidence="1" type="ORF">AB5J54_01625</name>
</gene>